<protein>
    <submittedName>
        <fullName evidence="1">Phage portal protein</fullName>
    </submittedName>
</protein>
<dbReference type="Gene3D" id="1.20.1270.210">
    <property type="match status" value="1"/>
</dbReference>
<sequence length="377" mass="41768">MTDLIPQRMPSGKAGKVRVTNDTAMRHSAVWACLRLRADLISTMPIDAYRMLGDIQIEVTKPPVLISPGGARVKVHEWMYSSQVDLDRAGNVFGLITARDGLGLPARVELQDLAYTSVQIRDGEIETYRFRGKTYLPHEVWHEKQFTLAGLPIGLSPTSYAAYTIQQYLSAQQFALDWFGGGAIPAAELKNTAKTITPKESEDIKSRFKATVGPGDVFVHGSDWEYKPLQAIQSDAMWINTQEHGIPDIARFFGCPADLIDAAVSGQSVTYASISQRNLQLLIMNLGPAVFRRETALSDLLPKPRFVKLNSDAIMRMDPETRAKMLGQQIRDRMLAPSEARALQNRQPFTDEQLSEFDRLFGAPKTTPTIAATGATS</sequence>
<name>A0ABS8ZMJ3_9PSEU</name>
<evidence type="ECO:0000313" key="1">
    <source>
        <dbReference type="EMBL" id="MCE7008737.1"/>
    </source>
</evidence>
<dbReference type="RefSeq" id="WP_233730208.1">
    <property type="nucleotide sequence ID" value="NZ_JAJVCN010000003.1"/>
</dbReference>
<dbReference type="EMBL" id="JAJVCN010000003">
    <property type="protein sequence ID" value="MCE7008737.1"/>
    <property type="molecule type" value="Genomic_DNA"/>
</dbReference>
<dbReference type="Pfam" id="PF04860">
    <property type="entry name" value="Phage_portal"/>
    <property type="match status" value="1"/>
</dbReference>
<organism evidence="1 2">
    <name type="scientific">Kibdelosporangium philippinense</name>
    <dbReference type="NCBI Taxonomy" id="211113"/>
    <lineage>
        <taxon>Bacteria</taxon>
        <taxon>Bacillati</taxon>
        <taxon>Actinomycetota</taxon>
        <taxon>Actinomycetes</taxon>
        <taxon>Pseudonocardiales</taxon>
        <taxon>Pseudonocardiaceae</taxon>
        <taxon>Kibdelosporangium</taxon>
    </lineage>
</organism>
<accession>A0ABS8ZMJ3</accession>
<proteinExistence type="predicted"/>
<dbReference type="Proteomes" id="UP001521150">
    <property type="component" value="Unassembled WGS sequence"/>
</dbReference>
<dbReference type="InterPro" id="IPR006944">
    <property type="entry name" value="Phage/GTA_portal"/>
</dbReference>
<comment type="caution">
    <text evidence="1">The sequence shown here is derived from an EMBL/GenBank/DDBJ whole genome shotgun (WGS) entry which is preliminary data.</text>
</comment>
<keyword evidence="2" id="KW-1185">Reference proteome</keyword>
<evidence type="ECO:0000313" key="2">
    <source>
        <dbReference type="Proteomes" id="UP001521150"/>
    </source>
</evidence>
<reference evidence="1 2" key="1">
    <citation type="submission" date="2021-12" db="EMBL/GenBank/DDBJ databases">
        <title>Genome sequence of Kibdelosporangium philippinense ATCC 49844.</title>
        <authorList>
            <person name="Fedorov E.A."/>
            <person name="Omeragic M."/>
            <person name="Shalygina K.F."/>
            <person name="Maclea K.S."/>
        </authorList>
    </citation>
    <scope>NUCLEOTIDE SEQUENCE [LARGE SCALE GENOMIC DNA]</scope>
    <source>
        <strain evidence="1 2">ATCC 49844</strain>
    </source>
</reference>
<gene>
    <name evidence="1" type="ORF">LWC34_38890</name>
</gene>